<dbReference type="PANTHER" id="PTHR10774">
    <property type="entry name" value="EXTENDED SYNAPTOTAGMIN-RELATED"/>
    <property type="match status" value="1"/>
</dbReference>
<dbReference type="Pfam" id="PF00168">
    <property type="entry name" value="C2"/>
    <property type="match status" value="1"/>
</dbReference>
<dbReference type="AlphaFoldDB" id="A0AA88U6N6"/>
<proteinExistence type="predicted"/>
<protein>
    <recommendedName>
        <fullName evidence="1">C2 domain-containing protein</fullName>
    </recommendedName>
</protein>
<dbReference type="GO" id="GO:0008289">
    <property type="term" value="F:lipid binding"/>
    <property type="evidence" value="ECO:0007669"/>
    <property type="project" value="InterPro"/>
</dbReference>
<organism evidence="2 3">
    <name type="scientific">Escallonia rubra</name>
    <dbReference type="NCBI Taxonomy" id="112253"/>
    <lineage>
        <taxon>Eukaryota</taxon>
        <taxon>Viridiplantae</taxon>
        <taxon>Streptophyta</taxon>
        <taxon>Embryophyta</taxon>
        <taxon>Tracheophyta</taxon>
        <taxon>Spermatophyta</taxon>
        <taxon>Magnoliopsida</taxon>
        <taxon>eudicotyledons</taxon>
        <taxon>Gunneridae</taxon>
        <taxon>Pentapetalae</taxon>
        <taxon>asterids</taxon>
        <taxon>campanulids</taxon>
        <taxon>Escalloniales</taxon>
        <taxon>Escalloniaceae</taxon>
        <taxon>Escallonia</taxon>
    </lineage>
</organism>
<gene>
    <name evidence="2" type="ORF">RJ640_029705</name>
</gene>
<dbReference type="InterPro" id="IPR035892">
    <property type="entry name" value="C2_domain_sf"/>
</dbReference>
<comment type="caution">
    <text evidence="2">The sequence shown here is derived from an EMBL/GenBank/DDBJ whole genome shotgun (WGS) entry which is preliminary data.</text>
</comment>
<dbReference type="PANTHER" id="PTHR10774:SF217">
    <property type="entry name" value="OS06G0685300 PROTEIN"/>
    <property type="match status" value="1"/>
</dbReference>
<keyword evidence="3" id="KW-1185">Reference proteome</keyword>
<accession>A0AA88U6N6</accession>
<dbReference type="Proteomes" id="UP001187471">
    <property type="component" value="Unassembled WGS sequence"/>
</dbReference>
<evidence type="ECO:0000313" key="3">
    <source>
        <dbReference type="Proteomes" id="UP001187471"/>
    </source>
</evidence>
<dbReference type="InterPro" id="IPR000008">
    <property type="entry name" value="C2_dom"/>
</dbReference>
<sequence>MGINAKVRETIRKQVARLYLWPQTIEIPILDRAQKKPVGILYVKVVQAHNLLNKDFLGTSDPYVKLGLRGERLPSKKTFP</sequence>
<dbReference type="InterPro" id="IPR045050">
    <property type="entry name" value="Synaptotagmin_plant"/>
</dbReference>
<evidence type="ECO:0000259" key="1">
    <source>
        <dbReference type="Pfam" id="PF00168"/>
    </source>
</evidence>
<name>A0AA88U6N6_9ASTE</name>
<feature type="domain" description="C2" evidence="1">
    <location>
        <begin position="39"/>
        <end position="75"/>
    </location>
</feature>
<dbReference type="EMBL" id="JAVXUO010002491">
    <property type="protein sequence ID" value="KAK2972780.1"/>
    <property type="molecule type" value="Genomic_DNA"/>
</dbReference>
<reference evidence="2" key="1">
    <citation type="submission" date="2022-12" db="EMBL/GenBank/DDBJ databases">
        <title>Draft genome assemblies for two species of Escallonia (Escalloniales).</title>
        <authorList>
            <person name="Chanderbali A."/>
            <person name="Dervinis C."/>
            <person name="Anghel I."/>
            <person name="Soltis D."/>
            <person name="Soltis P."/>
            <person name="Zapata F."/>
        </authorList>
    </citation>
    <scope>NUCLEOTIDE SEQUENCE</scope>
    <source>
        <strain evidence="2">UCBG92.1500</strain>
        <tissue evidence="2">Leaf</tissue>
    </source>
</reference>
<dbReference type="GO" id="GO:0005783">
    <property type="term" value="C:endoplasmic reticulum"/>
    <property type="evidence" value="ECO:0007669"/>
    <property type="project" value="TreeGrafter"/>
</dbReference>
<dbReference type="SUPFAM" id="SSF49562">
    <property type="entry name" value="C2 domain (Calcium/lipid-binding domain, CaLB)"/>
    <property type="match status" value="1"/>
</dbReference>
<dbReference type="Gene3D" id="2.60.40.150">
    <property type="entry name" value="C2 domain"/>
    <property type="match status" value="1"/>
</dbReference>
<evidence type="ECO:0000313" key="2">
    <source>
        <dbReference type="EMBL" id="KAK2972780.1"/>
    </source>
</evidence>